<dbReference type="Gene3D" id="1.50.10.20">
    <property type="match status" value="1"/>
</dbReference>
<dbReference type="PROSITE" id="PS51257">
    <property type="entry name" value="PROKAR_LIPOPROTEIN"/>
    <property type="match status" value="1"/>
</dbReference>
<reference evidence="2 3" key="1">
    <citation type="submission" date="2019-02" db="EMBL/GenBank/DDBJ databases">
        <title>Draft Genome Sequences of Six Type Strains of the Genus Massilia.</title>
        <authorList>
            <person name="Miess H."/>
            <person name="Frediansyhah A."/>
            <person name="Gross H."/>
        </authorList>
    </citation>
    <scope>NUCLEOTIDE SEQUENCE [LARGE SCALE GENOMIC DNA]</scope>
    <source>
        <strain evidence="2 3">DSM 17473</strain>
    </source>
</reference>
<dbReference type="RefSeq" id="WP_130189731.1">
    <property type="nucleotide sequence ID" value="NZ_CP035913.1"/>
</dbReference>
<dbReference type="Proteomes" id="UP000290637">
    <property type="component" value="Chromosome"/>
</dbReference>
<proteinExistence type="predicted"/>
<evidence type="ECO:0000313" key="2">
    <source>
        <dbReference type="EMBL" id="QBE66624.1"/>
    </source>
</evidence>
<dbReference type="OrthoDB" id="9804686at2"/>
<dbReference type="GO" id="GO:0030570">
    <property type="term" value="F:pectate lyase activity"/>
    <property type="evidence" value="ECO:0007669"/>
    <property type="project" value="UniProtKB-EC"/>
</dbReference>
<dbReference type="InterPro" id="IPR012669">
    <property type="entry name" value="Pectate_lyase"/>
</dbReference>
<name>A0A4P6L593_9BURK</name>
<keyword evidence="1" id="KW-0732">Signal</keyword>
<dbReference type="EC" id="4.2.2.2" evidence="2"/>
<dbReference type="NCBIfam" id="TIGR02474">
    <property type="entry name" value="pec_lyase"/>
    <property type="match status" value="1"/>
</dbReference>
<sequence length="384" mass="41794">MQRRTCLITLSTLAMSAAGCASAPGGAQAAPMLSQEGNPLNGELASYRRWLSGNADAATALAADRRLADHIVSWQMAHGGFYKETKWYAAAWNGTAPRSGWFGAGGTELGTIDNGATVSEICVLADVYGRGGNTVHRDAARRAMDFLLRMQYPSGGYPQVYPARTGTVYSNNATFNDNAMVRVLKLLDDAARQRPPFAGDVFTAQQRTRMEQAIGRAEDFILKAQIVQDGVKTVWCAQHDPVTHAPVTGRSFELPSKSGLESVLVIAFLMSRPQTPAVAAAAKAGVAWYRRGAVQMRDTAFDPRATRPTGADPFVRRPGSTTWYRFYDLATDTGFFCGRQPTDKPPGAGKQYDIMKIGAESRYTYQWGGNYGDRILAYAERVGY</sequence>
<protein>
    <submittedName>
        <fullName evidence="2">Pectate lyase</fullName>
        <ecNumber evidence="2">4.2.2.2</ecNumber>
    </submittedName>
</protein>
<dbReference type="Pfam" id="PF09492">
    <property type="entry name" value="Pec_lyase"/>
    <property type="match status" value="1"/>
</dbReference>
<evidence type="ECO:0000256" key="1">
    <source>
        <dbReference type="SAM" id="SignalP"/>
    </source>
</evidence>
<accession>A0A4P6L593</accession>
<organism evidence="2 3">
    <name type="scientific">Pseudoduganella lutea</name>
    <dbReference type="NCBI Taxonomy" id="321985"/>
    <lineage>
        <taxon>Bacteria</taxon>
        <taxon>Pseudomonadati</taxon>
        <taxon>Pseudomonadota</taxon>
        <taxon>Betaproteobacteria</taxon>
        <taxon>Burkholderiales</taxon>
        <taxon>Oxalobacteraceae</taxon>
        <taxon>Telluria group</taxon>
        <taxon>Pseudoduganella</taxon>
    </lineage>
</organism>
<dbReference type="AlphaFoldDB" id="A0A4P6L593"/>
<gene>
    <name evidence="2" type="primary">pelA</name>
    <name evidence="2" type="ORF">EWM63_29660</name>
</gene>
<dbReference type="SUPFAM" id="SSF81853">
    <property type="entry name" value="Family 10 polysaccharide lyase"/>
    <property type="match status" value="1"/>
</dbReference>
<keyword evidence="3" id="KW-1185">Reference proteome</keyword>
<evidence type="ECO:0000313" key="3">
    <source>
        <dbReference type="Proteomes" id="UP000290637"/>
    </source>
</evidence>
<dbReference type="KEGG" id="plue:EWM63_29660"/>
<keyword evidence="2" id="KW-0456">Lyase</keyword>
<feature type="chain" id="PRO_5020389959" evidence="1">
    <location>
        <begin position="30"/>
        <end position="384"/>
    </location>
</feature>
<feature type="signal peptide" evidence="1">
    <location>
        <begin position="1"/>
        <end position="29"/>
    </location>
</feature>
<dbReference type="EMBL" id="CP035913">
    <property type="protein sequence ID" value="QBE66624.1"/>
    <property type="molecule type" value="Genomic_DNA"/>
</dbReference>